<evidence type="ECO:0000256" key="3">
    <source>
        <dbReference type="ARBA" id="ARBA00022552"/>
    </source>
</evidence>
<comment type="function">
    <text evidence="5">An accessory protein needed during the final step in the assembly of 30S ribosomal subunit, possibly for assembly of the head region. Essential for efficient processing of 16S rRNA. May be needed both before and after RbfA during the maturation of 16S rRNA. It has affinity for free ribosomal 30S subunits but not for 70S ribosomes.</text>
</comment>
<dbReference type="GO" id="GO:0005737">
    <property type="term" value="C:cytoplasm"/>
    <property type="evidence" value="ECO:0007669"/>
    <property type="project" value="UniProtKB-SubCell"/>
</dbReference>
<comment type="caution">
    <text evidence="8">The sequence shown here is derived from an EMBL/GenBank/DDBJ whole genome shotgun (WGS) entry which is preliminary data.</text>
</comment>
<evidence type="ECO:0000313" key="8">
    <source>
        <dbReference type="EMBL" id="RZV40375.1"/>
    </source>
</evidence>
<dbReference type="InterPro" id="IPR056792">
    <property type="entry name" value="PRC_RimM"/>
</dbReference>
<dbReference type="Pfam" id="PF24986">
    <property type="entry name" value="PRC_RimM"/>
    <property type="match status" value="1"/>
</dbReference>
<dbReference type="Gene3D" id="2.30.30.240">
    <property type="entry name" value="PRC-barrel domain"/>
    <property type="match status" value="1"/>
</dbReference>
<accession>A0A520XH20</accession>
<keyword evidence="1 5" id="KW-0963">Cytoplasm</keyword>
<dbReference type="InterPro" id="IPR011033">
    <property type="entry name" value="PRC_barrel-like_sf"/>
</dbReference>
<organism evidence="8 9">
    <name type="scientific">Candidatus Acidulodesulfobacterium acidiphilum</name>
    <dbReference type="NCBI Taxonomy" id="2597224"/>
    <lineage>
        <taxon>Bacteria</taxon>
        <taxon>Deltaproteobacteria</taxon>
        <taxon>Candidatus Acidulodesulfobacterales</taxon>
        <taxon>Candidatus Acidulodesulfobacterium</taxon>
    </lineage>
</organism>
<dbReference type="InterPro" id="IPR036976">
    <property type="entry name" value="RimM_N_sf"/>
</dbReference>
<comment type="domain">
    <text evidence="5">The PRC barrel domain binds ribosomal protein uS19.</text>
</comment>
<dbReference type="SUPFAM" id="SSF50447">
    <property type="entry name" value="Translation proteins"/>
    <property type="match status" value="1"/>
</dbReference>
<evidence type="ECO:0000259" key="6">
    <source>
        <dbReference type="Pfam" id="PF01782"/>
    </source>
</evidence>
<dbReference type="HAMAP" id="MF_00014">
    <property type="entry name" value="Ribosome_mat_RimM"/>
    <property type="match status" value="1"/>
</dbReference>
<dbReference type="Gene3D" id="2.40.30.60">
    <property type="entry name" value="RimM"/>
    <property type="match status" value="1"/>
</dbReference>
<keyword evidence="3 5" id="KW-0698">rRNA processing</keyword>
<comment type="subunit">
    <text evidence="5">Binds ribosomal protein uS19.</text>
</comment>
<evidence type="ECO:0000313" key="9">
    <source>
        <dbReference type="Proteomes" id="UP000322454"/>
    </source>
</evidence>
<evidence type="ECO:0000256" key="5">
    <source>
        <dbReference type="HAMAP-Rule" id="MF_00014"/>
    </source>
</evidence>
<evidence type="ECO:0000256" key="4">
    <source>
        <dbReference type="ARBA" id="ARBA00023186"/>
    </source>
</evidence>
<feature type="domain" description="RimM N-terminal" evidence="6">
    <location>
        <begin position="8"/>
        <end position="88"/>
    </location>
</feature>
<dbReference type="EMBL" id="SHMQ01000001">
    <property type="protein sequence ID" value="RZV40375.1"/>
    <property type="molecule type" value="Genomic_DNA"/>
</dbReference>
<sequence length="167" mass="18909">MNPVYIDIGEFIKPHGILGELLFNLYNPLSNVMDSECELFIKENGAYKKLEIEKIRRANKGYLIKLNGADSIESAEKFKKTSVYINKADIKLDKDEFLISDLIGLNCYNEKKINIGSVSEIYGGETDVMEIKSSAAVYLIPMTAENIETIDIKNSKISVKNENNYRI</sequence>
<dbReference type="InterPro" id="IPR011961">
    <property type="entry name" value="RimM"/>
</dbReference>
<comment type="subcellular location">
    <subcellularLocation>
        <location evidence="5">Cytoplasm</location>
    </subcellularLocation>
</comment>
<dbReference type="GO" id="GO:0005840">
    <property type="term" value="C:ribosome"/>
    <property type="evidence" value="ECO:0007669"/>
    <property type="project" value="InterPro"/>
</dbReference>
<evidence type="ECO:0000256" key="1">
    <source>
        <dbReference type="ARBA" id="ARBA00022490"/>
    </source>
</evidence>
<name>A0A520XH20_9DELT</name>
<dbReference type="Pfam" id="PF01782">
    <property type="entry name" value="RimM"/>
    <property type="match status" value="1"/>
</dbReference>
<dbReference type="AlphaFoldDB" id="A0A520XH20"/>
<keyword evidence="2 5" id="KW-0690">Ribosome biogenesis</keyword>
<dbReference type="GO" id="GO:0006364">
    <property type="term" value="P:rRNA processing"/>
    <property type="evidence" value="ECO:0007669"/>
    <property type="project" value="UniProtKB-UniRule"/>
</dbReference>
<dbReference type="GO" id="GO:0042274">
    <property type="term" value="P:ribosomal small subunit biogenesis"/>
    <property type="evidence" value="ECO:0007669"/>
    <property type="project" value="UniProtKB-UniRule"/>
</dbReference>
<dbReference type="PANTHER" id="PTHR33692">
    <property type="entry name" value="RIBOSOME MATURATION FACTOR RIMM"/>
    <property type="match status" value="1"/>
</dbReference>
<dbReference type="InterPro" id="IPR002676">
    <property type="entry name" value="RimM_N"/>
</dbReference>
<reference evidence="8 9" key="1">
    <citation type="submission" date="2019-01" db="EMBL/GenBank/DDBJ databases">
        <title>Insights into ecological role of a new deltaproteobacterial order Candidatus Sinidesulfobacterales (Sva0485) by metagenomics and metatranscriptomics.</title>
        <authorList>
            <person name="Tan S."/>
            <person name="Liu J."/>
            <person name="Fang Y."/>
            <person name="Hedlund B."/>
            <person name="Lian Z.-H."/>
            <person name="Huang L.-Y."/>
            <person name="Li J.-T."/>
            <person name="Huang L.-N."/>
            <person name="Li W.-J."/>
            <person name="Jiang H.-C."/>
            <person name="Dong H.-L."/>
            <person name="Shu W.-S."/>
        </authorList>
    </citation>
    <scope>NUCLEOTIDE SEQUENCE [LARGE SCALE GENOMIC DNA]</scope>
    <source>
        <strain evidence="8">AP4</strain>
    </source>
</reference>
<feature type="domain" description="Ribosome maturation factor RimM PRC barrel" evidence="7">
    <location>
        <begin position="100"/>
        <end position="160"/>
    </location>
</feature>
<gene>
    <name evidence="5 8" type="primary">rimM</name>
    <name evidence="8" type="ORF">EVJ48_00185</name>
</gene>
<evidence type="ECO:0000259" key="7">
    <source>
        <dbReference type="Pfam" id="PF24986"/>
    </source>
</evidence>
<protein>
    <recommendedName>
        <fullName evidence="5">Ribosome maturation factor RimM</fullName>
    </recommendedName>
</protein>
<dbReference type="NCBIfam" id="TIGR02273">
    <property type="entry name" value="16S_RimM"/>
    <property type="match status" value="1"/>
</dbReference>
<proteinExistence type="inferred from homology"/>
<dbReference type="Proteomes" id="UP000322454">
    <property type="component" value="Unassembled WGS sequence"/>
</dbReference>
<keyword evidence="4 5" id="KW-0143">Chaperone</keyword>
<dbReference type="GO" id="GO:0043022">
    <property type="term" value="F:ribosome binding"/>
    <property type="evidence" value="ECO:0007669"/>
    <property type="project" value="InterPro"/>
</dbReference>
<evidence type="ECO:0000256" key="2">
    <source>
        <dbReference type="ARBA" id="ARBA00022517"/>
    </source>
</evidence>
<dbReference type="PANTHER" id="PTHR33692:SF1">
    <property type="entry name" value="RIBOSOME MATURATION FACTOR RIMM"/>
    <property type="match status" value="1"/>
</dbReference>
<dbReference type="InterPro" id="IPR009000">
    <property type="entry name" value="Transl_B-barrel_sf"/>
</dbReference>
<comment type="similarity">
    <text evidence="5">Belongs to the RimM family.</text>
</comment>
<dbReference type="SUPFAM" id="SSF50346">
    <property type="entry name" value="PRC-barrel domain"/>
    <property type="match status" value="1"/>
</dbReference>